<dbReference type="EMBL" id="KN833035">
    <property type="protein sequence ID" value="KIM76347.1"/>
    <property type="molecule type" value="Genomic_DNA"/>
</dbReference>
<reference evidence="1 2" key="1">
    <citation type="submission" date="2014-04" db="EMBL/GenBank/DDBJ databases">
        <authorList>
            <consortium name="DOE Joint Genome Institute"/>
            <person name="Kuo A."/>
            <person name="Tarkka M."/>
            <person name="Buscot F."/>
            <person name="Kohler A."/>
            <person name="Nagy L.G."/>
            <person name="Floudas D."/>
            <person name="Copeland A."/>
            <person name="Barry K.W."/>
            <person name="Cichocki N."/>
            <person name="Veneault-Fourrey C."/>
            <person name="LaButti K."/>
            <person name="Lindquist E.A."/>
            <person name="Lipzen A."/>
            <person name="Lundell T."/>
            <person name="Morin E."/>
            <person name="Murat C."/>
            <person name="Sun H."/>
            <person name="Tunlid A."/>
            <person name="Henrissat B."/>
            <person name="Grigoriev I.V."/>
            <person name="Hibbett D.S."/>
            <person name="Martin F."/>
            <person name="Nordberg H.P."/>
            <person name="Cantor M.N."/>
            <person name="Hua S.X."/>
        </authorList>
    </citation>
    <scope>NUCLEOTIDE SEQUENCE [LARGE SCALE GENOMIC DNA]</scope>
    <source>
        <strain evidence="1 2">F 1598</strain>
    </source>
</reference>
<dbReference type="Proteomes" id="UP000054166">
    <property type="component" value="Unassembled WGS sequence"/>
</dbReference>
<dbReference type="OrthoDB" id="2369050at2759"/>
<protein>
    <submittedName>
        <fullName evidence="1">Uncharacterized protein</fullName>
    </submittedName>
</protein>
<sequence length="188" mass="20367">MATTTVAELHLLVTYKKYTRSCIHASDLLKAAMRQMMHQLGANRRPIVSHGLSSSLATTSTIVNTPSTCTLDCLPPFTAAERALLVEHEGCFKCLHFYTNHKSADCPNGFPNKLSYAPLTEAQALAMKKKSGKKEKTPVTAVVTPTAVVMPSAVLDDGSDSEYVDTPFFTPHFFFSCSIGGFTATSTK</sequence>
<accession>A0A0C3BG64</accession>
<organism evidence="1 2">
    <name type="scientific">Piloderma croceum (strain F 1598)</name>
    <dbReference type="NCBI Taxonomy" id="765440"/>
    <lineage>
        <taxon>Eukaryota</taxon>
        <taxon>Fungi</taxon>
        <taxon>Dikarya</taxon>
        <taxon>Basidiomycota</taxon>
        <taxon>Agaricomycotina</taxon>
        <taxon>Agaricomycetes</taxon>
        <taxon>Agaricomycetidae</taxon>
        <taxon>Atheliales</taxon>
        <taxon>Atheliaceae</taxon>
        <taxon>Piloderma</taxon>
    </lineage>
</organism>
<dbReference type="InParanoid" id="A0A0C3BG64"/>
<dbReference type="HOGENOM" id="CLU_1441562_0_0_1"/>
<proteinExistence type="predicted"/>
<name>A0A0C3BG64_PILCF</name>
<keyword evidence="2" id="KW-1185">Reference proteome</keyword>
<evidence type="ECO:0000313" key="2">
    <source>
        <dbReference type="Proteomes" id="UP000054166"/>
    </source>
</evidence>
<dbReference type="AlphaFoldDB" id="A0A0C3BG64"/>
<reference evidence="2" key="2">
    <citation type="submission" date="2015-01" db="EMBL/GenBank/DDBJ databases">
        <title>Evolutionary Origins and Diversification of the Mycorrhizal Mutualists.</title>
        <authorList>
            <consortium name="DOE Joint Genome Institute"/>
            <consortium name="Mycorrhizal Genomics Consortium"/>
            <person name="Kohler A."/>
            <person name="Kuo A."/>
            <person name="Nagy L.G."/>
            <person name="Floudas D."/>
            <person name="Copeland A."/>
            <person name="Barry K.W."/>
            <person name="Cichocki N."/>
            <person name="Veneault-Fourrey C."/>
            <person name="LaButti K."/>
            <person name="Lindquist E.A."/>
            <person name="Lipzen A."/>
            <person name="Lundell T."/>
            <person name="Morin E."/>
            <person name="Murat C."/>
            <person name="Riley R."/>
            <person name="Ohm R."/>
            <person name="Sun H."/>
            <person name="Tunlid A."/>
            <person name="Henrissat B."/>
            <person name="Grigoriev I.V."/>
            <person name="Hibbett D.S."/>
            <person name="Martin F."/>
        </authorList>
    </citation>
    <scope>NUCLEOTIDE SEQUENCE [LARGE SCALE GENOMIC DNA]</scope>
    <source>
        <strain evidence="2">F 1598</strain>
    </source>
</reference>
<evidence type="ECO:0000313" key="1">
    <source>
        <dbReference type="EMBL" id="KIM76347.1"/>
    </source>
</evidence>
<dbReference type="STRING" id="765440.A0A0C3BG64"/>
<gene>
    <name evidence="1" type="ORF">PILCRDRAFT_12787</name>
</gene>